<dbReference type="InterPro" id="IPR020449">
    <property type="entry name" value="Tscrpt_reg_AraC-type_HTH"/>
</dbReference>
<dbReference type="PROSITE" id="PS01124">
    <property type="entry name" value="HTH_ARAC_FAMILY_2"/>
    <property type="match status" value="1"/>
</dbReference>
<evidence type="ECO:0000313" key="6">
    <source>
        <dbReference type="Proteomes" id="UP001519295"/>
    </source>
</evidence>
<dbReference type="InterPro" id="IPR018060">
    <property type="entry name" value="HTH_AraC"/>
</dbReference>
<gene>
    <name evidence="5" type="ORF">JOF36_000818</name>
</gene>
<dbReference type="InterPro" id="IPR050204">
    <property type="entry name" value="AraC_XylS_family_regulators"/>
</dbReference>
<sequence length="315" mass="34133">MSVRLSTSDVDGHDGFAYWRDAICRHIVELTARAAGPSSDRFVGEIVRSIVDRLHVDTVTADAHEVVRTARLISRADTDDLFLTLLVQGEGVFEQDDRRAVLDQPGDFVLIDSARPYRGRLGDRSRQIVVRVPRDRLAAWLPGVAAATGVTVTGTSGVGALASGLLRSLPLYGEKAESVAPVSGSVLDLVAAALHDRVGGDVDVRSVRAAHLARARSFIRGHLADRGLTPAVIADGINISQRYLYALLEADGTSPGRWLLEERLARAHALLVDPRWAGRTVSEIALGVGFAHPSHFTRTFKARYGITPRERRVGT</sequence>
<dbReference type="EMBL" id="JAGINU010000001">
    <property type="protein sequence ID" value="MBP2365122.1"/>
    <property type="molecule type" value="Genomic_DNA"/>
</dbReference>
<reference evidence="5 6" key="1">
    <citation type="submission" date="2021-03" db="EMBL/GenBank/DDBJ databases">
        <title>Sequencing the genomes of 1000 actinobacteria strains.</title>
        <authorList>
            <person name="Klenk H.-P."/>
        </authorList>
    </citation>
    <scope>NUCLEOTIDE SEQUENCE [LARGE SCALE GENOMIC DNA]</scope>
    <source>
        <strain evidence="5 6">DSM 45256</strain>
    </source>
</reference>
<evidence type="ECO:0000256" key="1">
    <source>
        <dbReference type="ARBA" id="ARBA00023015"/>
    </source>
</evidence>
<dbReference type="Proteomes" id="UP001519295">
    <property type="component" value="Unassembled WGS sequence"/>
</dbReference>
<protein>
    <submittedName>
        <fullName evidence="5">AraC-like DNA-binding protein</fullName>
    </submittedName>
</protein>
<dbReference type="SMART" id="SM00342">
    <property type="entry name" value="HTH_ARAC"/>
    <property type="match status" value="1"/>
</dbReference>
<evidence type="ECO:0000256" key="2">
    <source>
        <dbReference type="ARBA" id="ARBA00023125"/>
    </source>
</evidence>
<dbReference type="InterPro" id="IPR035418">
    <property type="entry name" value="AraC-bd_2"/>
</dbReference>
<comment type="caution">
    <text evidence="5">The sequence shown here is derived from an EMBL/GenBank/DDBJ whole genome shotgun (WGS) entry which is preliminary data.</text>
</comment>
<keyword evidence="2" id="KW-0238">DNA-binding</keyword>
<dbReference type="RefSeq" id="WP_210025073.1">
    <property type="nucleotide sequence ID" value="NZ_JAGINU010000001.1"/>
</dbReference>
<evidence type="ECO:0000256" key="3">
    <source>
        <dbReference type="ARBA" id="ARBA00023163"/>
    </source>
</evidence>
<evidence type="ECO:0000313" key="5">
    <source>
        <dbReference type="EMBL" id="MBP2365122.1"/>
    </source>
</evidence>
<dbReference type="SUPFAM" id="SSF46689">
    <property type="entry name" value="Homeodomain-like"/>
    <property type="match status" value="1"/>
</dbReference>
<name>A0ABS4VMG7_9PSEU</name>
<evidence type="ECO:0000259" key="4">
    <source>
        <dbReference type="PROSITE" id="PS01124"/>
    </source>
</evidence>
<keyword evidence="1" id="KW-0805">Transcription regulation</keyword>
<feature type="domain" description="HTH araC/xylS-type" evidence="4">
    <location>
        <begin position="213"/>
        <end position="314"/>
    </location>
</feature>
<dbReference type="InterPro" id="IPR018062">
    <property type="entry name" value="HTH_AraC-typ_CS"/>
</dbReference>
<accession>A0ABS4VMG7</accession>
<dbReference type="Pfam" id="PF14525">
    <property type="entry name" value="AraC_binding_2"/>
    <property type="match status" value="1"/>
</dbReference>
<keyword evidence="6" id="KW-1185">Reference proteome</keyword>
<dbReference type="PRINTS" id="PR00032">
    <property type="entry name" value="HTHARAC"/>
</dbReference>
<organism evidence="5 6">
    <name type="scientific">Pseudonocardia parietis</name>
    <dbReference type="NCBI Taxonomy" id="570936"/>
    <lineage>
        <taxon>Bacteria</taxon>
        <taxon>Bacillati</taxon>
        <taxon>Actinomycetota</taxon>
        <taxon>Actinomycetes</taxon>
        <taxon>Pseudonocardiales</taxon>
        <taxon>Pseudonocardiaceae</taxon>
        <taxon>Pseudonocardia</taxon>
    </lineage>
</organism>
<keyword evidence="3" id="KW-0804">Transcription</keyword>
<dbReference type="Pfam" id="PF12833">
    <property type="entry name" value="HTH_18"/>
    <property type="match status" value="1"/>
</dbReference>
<dbReference type="InterPro" id="IPR009057">
    <property type="entry name" value="Homeodomain-like_sf"/>
</dbReference>
<dbReference type="PANTHER" id="PTHR46796:SF6">
    <property type="entry name" value="ARAC SUBFAMILY"/>
    <property type="match status" value="1"/>
</dbReference>
<proteinExistence type="predicted"/>
<dbReference type="PANTHER" id="PTHR46796">
    <property type="entry name" value="HTH-TYPE TRANSCRIPTIONAL ACTIVATOR RHAS-RELATED"/>
    <property type="match status" value="1"/>
</dbReference>
<dbReference type="PROSITE" id="PS00041">
    <property type="entry name" value="HTH_ARAC_FAMILY_1"/>
    <property type="match status" value="1"/>
</dbReference>
<dbReference type="Gene3D" id="1.10.10.60">
    <property type="entry name" value="Homeodomain-like"/>
    <property type="match status" value="1"/>
</dbReference>